<evidence type="ECO:0000256" key="1">
    <source>
        <dbReference type="SAM" id="MobiDB-lite"/>
    </source>
</evidence>
<accession>A0A0A8ZF09</accession>
<reference evidence="2" key="1">
    <citation type="submission" date="2014-09" db="EMBL/GenBank/DDBJ databases">
        <authorList>
            <person name="Magalhaes I.L.F."/>
            <person name="Oliveira U."/>
            <person name="Santos F.R."/>
            <person name="Vidigal T.H.D.A."/>
            <person name="Brescovit A.D."/>
            <person name="Santos A.J."/>
        </authorList>
    </citation>
    <scope>NUCLEOTIDE SEQUENCE</scope>
    <source>
        <tissue evidence="2">Shoot tissue taken approximately 20 cm above the soil surface</tissue>
    </source>
</reference>
<dbReference type="EMBL" id="GBRH01259921">
    <property type="protein sequence ID" value="JAD37974.1"/>
    <property type="molecule type" value="Transcribed_RNA"/>
</dbReference>
<proteinExistence type="predicted"/>
<protein>
    <submittedName>
        <fullName evidence="2">Uncharacterized protein</fullName>
    </submittedName>
</protein>
<name>A0A0A8ZF09_ARUDO</name>
<reference evidence="2" key="2">
    <citation type="journal article" date="2015" name="Data Brief">
        <title>Shoot transcriptome of the giant reed, Arundo donax.</title>
        <authorList>
            <person name="Barrero R.A."/>
            <person name="Guerrero F.D."/>
            <person name="Moolhuijzen P."/>
            <person name="Goolsby J.A."/>
            <person name="Tidwell J."/>
            <person name="Bellgard S.E."/>
            <person name="Bellgard M.I."/>
        </authorList>
    </citation>
    <scope>NUCLEOTIDE SEQUENCE</scope>
    <source>
        <tissue evidence="2">Shoot tissue taken approximately 20 cm above the soil surface</tissue>
    </source>
</reference>
<feature type="region of interest" description="Disordered" evidence="1">
    <location>
        <begin position="33"/>
        <end position="53"/>
    </location>
</feature>
<organism evidence="2">
    <name type="scientific">Arundo donax</name>
    <name type="common">Giant reed</name>
    <name type="synonym">Donax arundinaceus</name>
    <dbReference type="NCBI Taxonomy" id="35708"/>
    <lineage>
        <taxon>Eukaryota</taxon>
        <taxon>Viridiplantae</taxon>
        <taxon>Streptophyta</taxon>
        <taxon>Embryophyta</taxon>
        <taxon>Tracheophyta</taxon>
        <taxon>Spermatophyta</taxon>
        <taxon>Magnoliopsida</taxon>
        <taxon>Liliopsida</taxon>
        <taxon>Poales</taxon>
        <taxon>Poaceae</taxon>
        <taxon>PACMAD clade</taxon>
        <taxon>Arundinoideae</taxon>
        <taxon>Arundineae</taxon>
        <taxon>Arundo</taxon>
    </lineage>
</organism>
<dbReference type="AlphaFoldDB" id="A0A0A8ZF09"/>
<feature type="compositionally biased region" description="Basic and acidic residues" evidence="1">
    <location>
        <begin position="36"/>
        <end position="46"/>
    </location>
</feature>
<sequence>MVIERHASVAVMLPELDLPEILTRVWMVDGTHARRAPTEPKPEHALRMAAIAR</sequence>
<evidence type="ECO:0000313" key="2">
    <source>
        <dbReference type="EMBL" id="JAD37974.1"/>
    </source>
</evidence>